<proteinExistence type="predicted"/>
<keyword evidence="3" id="KW-1185">Reference proteome</keyword>
<evidence type="ECO:0000256" key="1">
    <source>
        <dbReference type="SAM" id="MobiDB-lite"/>
    </source>
</evidence>
<evidence type="ECO:0000313" key="3">
    <source>
        <dbReference type="Proteomes" id="UP000295304"/>
    </source>
</evidence>
<accession>A0A4R3JAV6</accession>
<comment type="caution">
    <text evidence="2">The sequence shown here is derived from an EMBL/GenBank/DDBJ whole genome shotgun (WGS) entry which is preliminary data.</text>
</comment>
<organism evidence="2 3">
    <name type="scientific">Varunaivibrio sulfuroxidans</name>
    <dbReference type="NCBI Taxonomy" id="1773489"/>
    <lineage>
        <taxon>Bacteria</taxon>
        <taxon>Pseudomonadati</taxon>
        <taxon>Pseudomonadota</taxon>
        <taxon>Alphaproteobacteria</taxon>
        <taxon>Rhodospirillales</taxon>
        <taxon>Magnetovibrionaceae</taxon>
        <taxon>Varunaivibrio</taxon>
    </lineage>
</organism>
<dbReference type="AlphaFoldDB" id="A0A4R3JAV6"/>
<dbReference type="EMBL" id="SLZW01000004">
    <property type="protein sequence ID" value="TCS63139.1"/>
    <property type="molecule type" value="Genomic_DNA"/>
</dbReference>
<feature type="compositionally biased region" description="Basic and acidic residues" evidence="1">
    <location>
        <begin position="32"/>
        <end position="46"/>
    </location>
</feature>
<dbReference type="RefSeq" id="WP_132938858.1">
    <property type="nucleotide sequence ID" value="NZ_CP119676.1"/>
</dbReference>
<protein>
    <submittedName>
        <fullName evidence="2">Uncharacterized protein</fullName>
    </submittedName>
</protein>
<sequence length="76" mass="8910">MKSTLCRDRMTPHQPITEPGEHANRPDMAPRYTERKFPRVGSPEDRDAMMVTGTNLLQYNRNSKFPHRKRQQPCAE</sequence>
<evidence type="ECO:0000313" key="2">
    <source>
        <dbReference type="EMBL" id="TCS63139.1"/>
    </source>
</evidence>
<gene>
    <name evidence="2" type="ORF">EDD55_104232</name>
</gene>
<reference evidence="2 3" key="1">
    <citation type="submission" date="2019-03" db="EMBL/GenBank/DDBJ databases">
        <title>Genomic Encyclopedia of Type Strains, Phase IV (KMG-IV): sequencing the most valuable type-strain genomes for metagenomic binning, comparative biology and taxonomic classification.</title>
        <authorList>
            <person name="Goeker M."/>
        </authorList>
    </citation>
    <scope>NUCLEOTIDE SEQUENCE [LARGE SCALE GENOMIC DNA]</scope>
    <source>
        <strain evidence="2 3">DSM 101688</strain>
    </source>
</reference>
<feature type="compositionally biased region" description="Basic and acidic residues" evidence="1">
    <location>
        <begin position="1"/>
        <end position="11"/>
    </location>
</feature>
<feature type="region of interest" description="Disordered" evidence="1">
    <location>
        <begin position="1"/>
        <end position="46"/>
    </location>
</feature>
<name>A0A4R3JAV6_9PROT</name>
<dbReference type="Proteomes" id="UP000295304">
    <property type="component" value="Unassembled WGS sequence"/>
</dbReference>